<feature type="compositionally biased region" description="Polar residues" evidence="2">
    <location>
        <begin position="57"/>
        <end position="69"/>
    </location>
</feature>
<evidence type="ECO:0000256" key="2">
    <source>
        <dbReference type="SAM" id="MobiDB-lite"/>
    </source>
</evidence>
<feature type="region of interest" description="Disordered" evidence="2">
    <location>
        <begin position="1"/>
        <end position="145"/>
    </location>
</feature>
<keyword evidence="1" id="KW-0175">Coiled coil</keyword>
<organism evidence="3 4">
    <name type="scientific">Fomitopsis schrenkii</name>
    <name type="common">Brown rot fungus</name>
    <dbReference type="NCBI Taxonomy" id="2126942"/>
    <lineage>
        <taxon>Eukaryota</taxon>
        <taxon>Fungi</taxon>
        <taxon>Dikarya</taxon>
        <taxon>Basidiomycota</taxon>
        <taxon>Agaricomycotina</taxon>
        <taxon>Agaricomycetes</taxon>
        <taxon>Polyporales</taxon>
        <taxon>Fomitopsis</taxon>
    </lineage>
</organism>
<name>S8FZD2_FOMSC</name>
<feature type="compositionally biased region" description="Basic and acidic residues" evidence="2">
    <location>
        <begin position="1"/>
        <end position="12"/>
    </location>
</feature>
<sequence>MEWEDDGARISDYDSADDTPYQYDPRQKPSSSSSHPHSSHPLPSLSSRPALYGAFSSYASNPTQRSPETQPYKGPEPPPPPGYKGSDSHSYRGPDSQSYRSESQSYRLPESQAYRGPDGQLYRAGDSQGYKSSDGQAYRSSEAGDPLIDRLKMEMAGLRRQSTDAVNASLRLSAQLTEAQADVSRARSTIKVLENRLDEEVRRRREVEHIAEDEARLRLAAEDALRAYQLQRRPPGYTSARP</sequence>
<dbReference type="OrthoDB" id="5954824at2759"/>
<dbReference type="AlphaFoldDB" id="S8FZD2"/>
<protein>
    <submittedName>
        <fullName evidence="3">Uncharacterized protein</fullName>
    </submittedName>
</protein>
<keyword evidence="4" id="KW-1185">Reference proteome</keyword>
<feature type="coiled-coil region" evidence="1">
    <location>
        <begin position="176"/>
        <end position="210"/>
    </location>
</feature>
<dbReference type="HOGENOM" id="CLU_1147216_0_0_1"/>
<gene>
    <name evidence="3" type="ORF">FOMPIDRAFT_1022460</name>
</gene>
<evidence type="ECO:0000256" key="1">
    <source>
        <dbReference type="SAM" id="Coils"/>
    </source>
</evidence>
<dbReference type="EMBL" id="KE504130">
    <property type="protein sequence ID" value="EPT03535.1"/>
    <property type="molecule type" value="Genomic_DNA"/>
</dbReference>
<dbReference type="InParanoid" id="S8FZD2"/>
<dbReference type="STRING" id="743788.S8FZD2"/>
<proteinExistence type="predicted"/>
<evidence type="ECO:0000313" key="3">
    <source>
        <dbReference type="EMBL" id="EPT03535.1"/>
    </source>
</evidence>
<feature type="compositionally biased region" description="Low complexity" evidence="2">
    <location>
        <begin position="96"/>
        <end position="107"/>
    </location>
</feature>
<feature type="compositionally biased region" description="Low complexity" evidence="2">
    <location>
        <begin position="29"/>
        <end position="47"/>
    </location>
</feature>
<feature type="compositionally biased region" description="Polar residues" evidence="2">
    <location>
        <begin position="129"/>
        <end position="139"/>
    </location>
</feature>
<dbReference type="Proteomes" id="UP000015241">
    <property type="component" value="Unassembled WGS sequence"/>
</dbReference>
<reference evidence="3 4" key="1">
    <citation type="journal article" date="2012" name="Science">
        <title>The Paleozoic origin of enzymatic lignin decomposition reconstructed from 31 fungal genomes.</title>
        <authorList>
            <person name="Floudas D."/>
            <person name="Binder M."/>
            <person name="Riley R."/>
            <person name="Barry K."/>
            <person name="Blanchette R.A."/>
            <person name="Henrissat B."/>
            <person name="Martinez A.T."/>
            <person name="Otillar R."/>
            <person name="Spatafora J.W."/>
            <person name="Yadav J.S."/>
            <person name="Aerts A."/>
            <person name="Benoit I."/>
            <person name="Boyd A."/>
            <person name="Carlson A."/>
            <person name="Copeland A."/>
            <person name="Coutinho P.M."/>
            <person name="de Vries R.P."/>
            <person name="Ferreira P."/>
            <person name="Findley K."/>
            <person name="Foster B."/>
            <person name="Gaskell J."/>
            <person name="Glotzer D."/>
            <person name="Gorecki P."/>
            <person name="Heitman J."/>
            <person name="Hesse C."/>
            <person name="Hori C."/>
            <person name="Igarashi K."/>
            <person name="Jurgens J.A."/>
            <person name="Kallen N."/>
            <person name="Kersten P."/>
            <person name="Kohler A."/>
            <person name="Kuees U."/>
            <person name="Kumar T.K.A."/>
            <person name="Kuo A."/>
            <person name="LaButti K."/>
            <person name="Larrondo L.F."/>
            <person name="Lindquist E."/>
            <person name="Ling A."/>
            <person name="Lombard V."/>
            <person name="Lucas S."/>
            <person name="Lundell T."/>
            <person name="Martin R."/>
            <person name="McLaughlin D.J."/>
            <person name="Morgenstern I."/>
            <person name="Morin E."/>
            <person name="Murat C."/>
            <person name="Nagy L.G."/>
            <person name="Nolan M."/>
            <person name="Ohm R.A."/>
            <person name="Patyshakuliyeva A."/>
            <person name="Rokas A."/>
            <person name="Ruiz-Duenas F.J."/>
            <person name="Sabat G."/>
            <person name="Salamov A."/>
            <person name="Samejima M."/>
            <person name="Schmutz J."/>
            <person name="Slot J.C."/>
            <person name="St John F."/>
            <person name="Stenlid J."/>
            <person name="Sun H."/>
            <person name="Sun S."/>
            <person name="Syed K."/>
            <person name="Tsang A."/>
            <person name="Wiebenga A."/>
            <person name="Young D."/>
            <person name="Pisabarro A."/>
            <person name="Eastwood D.C."/>
            <person name="Martin F."/>
            <person name="Cullen D."/>
            <person name="Grigoriev I.V."/>
            <person name="Hibbett D.S."/>
        </authorList>
    </citation>
    <scope>NUCLEOTIDE SEQUENCE</scope>
    <source>
        <strain evidence="4">FP-58527</strain>
    </source>
</reference>
<accession>S8FZD2</accession>
<evidence type="ECO:0000313" key="4">
    <source>
        <dbReference type="Proteomes" id="UP000015241"/>
    </source>
</evidence>